<dbReference type="Pfam" id="PF00400">
    <property type="entry name" value="WD40"/>
    <property type="match status" value="5"/>
</dbReference>
<keyword evidence="3" id="KW-0677">Repeat</keyword>
<dbReference type="InterPro" id="IPR020472">
    <property type="entry name" value="WD40_PAC1"/>
</dbReference>
<organism evidence="5 6">
    <name type="scientific">Rhodnius prolixus</name>
    <name type="common">Triatomid bug</name>
    <dbReference type="NCBI Taxonomy" id="13249"/>
    <lineage>
        <taxon>Eukaryota</taxon>
        <taxon>Metazoa</taxon>
        <taxon>Ecdysozoa</taxon>
        <taxon>Arthropoda</taxon>
        <taxon>Hexapoda</taxon>
        <taxon>Insecta</taxon>
        <taxon>Pterygota</taxon>
        <taxon>Neoptera</taxon>
        <taxon>Paraneoptera</taxon>
        <taxon>Hemiptera</taxon>
        <taxon>Heteroptera</taxon>
        <taxon>Panheteroptera</taxon>
        <taxon>Cimicomorpha</taxon>
        <taxon>Reduviidae</taxon>
        <taxon>Triatominae</taxon>
        <taxon>Rhodnius</taxon>
    </lineage>
</organism>
<dbReference type="FunCoup" id="T1HWU3">
    <property type="interactions" value="1306"/>
</dbReference>
<dbReference type="GO" id="GO:0032040">
    <property type="term" value="C:small-subunit processome"/>
    <property type="evidence" value="ECO:0007669"/>
    <property type="project" value="TreeGrafter"/>
</dbReference>
<dbReference type="CDD" id="cd00200">
    <property type="entry name" value="WD40"/>
    <property type="match status" value="1"/>
</dbReference>
<reference evidence="5" key="1">
    <citation type="submission" date="2015-05" db="UniProtKB">
        <authorList>
            <consortium name="EnsemblMetazoa"/>
        </authorList>
    </citation>
    <scope>IDENTIFICATION</scope>
</reference>
<keyword evidence="2" id="KW-0853">WD repeat</keyword>
<dbReference type="PROSITE" id="PS50082">
    <property type="entry name" value="WD_REPEATS_2"/>
    <property type="match status" value="3"/>
</dbReference>
<dbReference type="InParanoid" id="T1HWU3"/>
<dbReference type="SMART" id="SM00320">
    <property type="entry name" value="WD40"/>
    <property type="match status" value="7"/>
</dbReference>
<proteinExistence type="predicted"/>
<dbReference type="PANTHER" id="PTHR19865:SF0">
    <property type="entry name" value="U3 SMALL NUCLEOLAR RNA-INTERACTING PROTEIN 2"/>
    <property type="match status" value="1"/>
</dbReference>
<dbReference type="FunFam" id="2.130.10.10:FF:000509">
    <property type="entry name" value="U3 small nucleolar RNA-interacting protein"/>
    <property type="match status" value="1"/>
</dbReference>
<dbReference type="PRINTS" id="PR00320">
    <property type="entry name" value="GPROTEINBRPT"/>
</dbReference>
<evidence type="ECO:0000313" key="5">
    <source>
        <dbReference type="EnsemblMetazoa" id="RPRC008513-PA"/>
    </source>
</evidence>
<dbReference type="HOGENOM" id="CLU_014017_1_1_1"/>
<dbReference type="OMA" id="CSLRIWK"/>
<dbReference type="AlphaFoldDB" id="T1HWU3"/>
<dbReference type="STRING" id="13249.T1HWU3"/>
<keyword evidence="4" id="KW-0539">Nucleus</keyword>
<dbReference type="EMBL" id="ACPB03005834">
    <property type="status" value="NOT_ANNOTATED_CDS"/>
    <property type="molecule type" value="Genomic_DNA"/>
</dbReference>
<accession>T1HWU3</accession>
<dbReference type="GO" id="GO:0034511">
    <property type="term" value="F:U3 snoRNA binding"/>
    <property type="evidence" value="ECO:0007669"/>
    <property type="project" value="InterPro"/>
</dbReference>
<dbReference type="eggNOG" id="KOG0299">
    <property type="taxonomic scope" value="Eukaryota"/>
</dbReference>
<keyword evidence="6" id="KW-1185">Reference proteome</keyword>
<dbReference type="Proteomes" id="UP000015103">
    <property type="component" value="Unassembled WGS sequence"/>
</dbReference>
<evidence type="ECO:0000256" key="1">
    <source>
        <dbReference type="ARBA" id="ARBA00004123"/>
    </source>
</evidence>
<evidence type="ECO:0000256" key="2">
    <source>
        <dbReference type="ARBA" id="ARBA00022574"/>
    </source>
</evidence>
<dbReference type="InterPro" id="IPR036322">
    <property type="entry name" value="WD40_repeat_dom_sf"/>
</dbReference>
<dbReference type="PROSITE" id="PS50294">
    <property type="entry name" value="WD_REPEATS_REGION"/>
    <property type="match status" value="3"/>
</dbReference>
<dbReference type="PANTHER" id="PTHR19865">
    <property type="entry name" value="U3 SMALL NUCLEOLAR RNA INTERACTING PROTEIN 2"/>
    <property type="match status" value="1"/>
</dbReference>
<evidence type="ECO:0000256" key="3">
    <source>
        <dbReference type="ARBA" id="ARBA00022737"/>
    </source>
</evidence>
<evidence type="ECO:0000313" key="6">
    <source>
        <dbReference type="Proteomes" id="UP000015103"/>
    </source>
</evidence>
<protein>
    <submittedName>
        <fullName evidence="5">WD_REPEATS_REGION domain-containing protein</fullName>
    </submittedName>
</protein>
<evidence type="ECO:0000256" key="4">
    <source>
        <dbReference type="ARBA" id="ARBA00023242"/>
    </source>
</evidence>
<sequence>MSSFFIRDKKIISNSKPGKIKRKGRIYPTKSENIKRKRENIEQLNDEEISSEEDDVYINKKHDFVESDEDDQLTAQEKKVKLAKQYLLDIEKEEKERLETEELDNEVILGRLHDEVLSQAGKLRKKVADTINTKYKSDDYVVLKCKEHKLPITCLTVSTNNYLYTGSKDCTIVKWCLTSMKKVGYIPARHKFKQNENLHATPVMCLAVSPDNKHLASGDDSNIIQIWNPETLAHIFSFKGHRAAVTGLAFCRFTKHLYSSSKDRTVKVWSVEENAYLETLFGHHMAITSVDALSKGRAVTSGGTDNTVRVWKIQEESQLIYNHSRSIDGVKRLDDHHFLSYGDDGSVCIWAVTKKKPLHVISKAHGLDLSCKEPRWICSISCISNSEVFASGSCDGFIKLWKCNDNFRGASLVADVPIVGFVNALAFTSNGEKLVVGVGQEHRFGRWSRIKEAKNCIVIVHVKK</sequence>
<dbReference type="SUPFAM" id="SSF50978">
    <property type="entry name" value="WD40 repeat-like"/>
    <property type="match status" value="1"/>
</dbReference>
<dbReference type="InterPro" id="IPR015943">
    <property type="entry name" value="WD40/YVTN_repeat-like_dom_sf"/>
</dbReference>
<dbReference type="InterPro" id="IPR001680">
    <property type="entry name" value="WD40_rpt"/>
</dbReference>
<comment type="subcellular location">
    <subcellularLocation>
        <location evidence="1">Nucleus</location>
    </subcellularLocation>
</comment>
<dbReference type="InterPro" id="IPR039241">
    <property type="entry name" value="Rrp9-like"/>
</dbReference>
<dbReference type="EnsemblMetazoa" id="RPRC008513-RA">
    <property type="protein sequence ID" value="RPRC008513-PA"/>
    <property type="gene ID" value="RPRC008513"/>
</dbReference>
<dbReference type="Gene3D" id="2.130.10.10">
    <property type="entry name" value="YVTN repeat-like/Quinoprotein amine dehydrogenase"/>
    <property type="match status" value="1"/>
</dbReference>
<dbReference type="VEuPathDB" id="VectorBase:RPRC008513"/>
<name>T1HWU3_RHOPR</name>